<evidence type="ECO:0000259" key="4">
    <source>
        <dbReference type="Pfam" id="PF01522"/>
    </source>
</evidence>
<dbReference type="OrthoDB" id="9778320at2"/>
<keyword evidence="2 3" id="KW-0732">Signal</keyword>
<feature type="signal peptide" evidence="3">
    <location>
        <begin position="1"/>
        <end position="18"/>
    </location>
</feature>
<dbReference type="PANTHER" id="PTHR34216">
    <property type="match status" value="1"/>
</dbReference>
<dbReference type="GO" id="GO:0005576">
    <property type="term" value="C:extracellular region"/>
    <property type="evidence" value="ECO:0007669"/>
    <property type="project" value="UniProtKB-SubCell"/>
</dbReference>
<keyword evidence="6" id="KW-1185">Reference proteome</keyword>
<dbReference type="SUPFAM" id="SSF88713">
    <property type="entry name" value="Glycoside hydrolase/deacetylase"/>
    <property type="match status" value="1"/>
</dbReference>
<gene>
    <name evidence="5" type="ORF">Cpap_3447</name>
</gene>
<dbReference type="PANTHER" id="PTHR34216:SF3">
    <property type="entry name" value="POLY-BETA-1,6-N-ACETYL-D-GLUCOSAMINE N-DEACETYLASE"/>
    <property type="match status" value="1"/>
</dbReference>
<proteinExistence type="predicted"/>
<evidence type="ECO:0000256" key="3">
    <source>
        <dbReference type="SAM" id="SignalP"/>
    </source>
</evidence>
<dbReference type="InterPro" id="IPR011330">
    <property type="entry name" value="Glyco_hydro/deAcase_b/a-brl"/>
</dbReference>
<evidence type="ECO:0000256" key="2">
    <source>
        <dbReference type="ARBA" id="ARBA00022729"/>
    </source>
</evidence>
<dbReference type="AlphaFoldDB" id="F1T937"/>
<feature type="domain" description="NodB homology" evidence="4">
    <location>
        <begin position="141"/>
        <end position="280"/>
    </location>
</feature>
<evidence type="ECO:0000313" key="5">
    <source>
        <dbReference type="EMBL" id="EGD49019.1"/>
    </source>
</evidence>
<dbReference type="eggNOG" id="COG0726">
    <property type="taxonomic scope" value="Bacteria"/>
</dbReference>
<evidence type="ECO:0000256" key="1">
    <source>
        <dbReference type="ARBA" id="ARBA00004613"/>
    </source>
</evidence>
<dbReference type="EMBL" id="ACXX02000002">
    <property type="protein sequence ID" value="EGD49019.1"/>
    <property type="molecule type" value="Genomic_DNA"/>
</dbReference>
<comment type="subcellular location">
    <subcellularLocation>
        <location evidence="1">Secreted</location>
    </subcellularLocation>
</comment>
<dbReference type="RefSeq" id="WP_004617070.1">
    <property type="nucleotide sequence ID" value="NZ_ACXX02000002.1"/>
</dbReference>
<organism evidence="5 6">
    <name type="scientific">Ruminiclostridium papyrosolvens DSM 2782</name>
    <dbReference type="NCBI Taxonomy" id="588581"/>
    <lineage>
        <taxon>Bacteria</taxon>
        <taxon>Bacillati</taxon>
        <taxon>Bacillota</taxon>
        <taxon>Clostridia</taxon>
        <taxon>Eubacteriales</taxon>
        <taxon>Oscillospiraceae</taxon>
        <taxon>Ruminiclostridium</taxon>
    </lineage>
</organism>
<accession>F1T937</accession>
<dbReference type="STRING" id="588581.Cpap_3447"/>
<dbReference type="GO" id="GO:0016810">
    <property type="term" value="F:hydrolase activity, acting on carbon-nitrogen (but not peptide) bonds"/>
    <property type="evidence" value="ECO:0007669"/>
    <property type="project" value="InterPro"/>
</dbReference>
<name>F1T937_9FIRM</name>
<feature type="chain" id="PRO_5039109569" evidence="3">
    <location>
        <begin position="19"/>
        <end position="372"/>
    </location>
</feature>
<reference evidence="5" key="2">
    <citation type="submission" date="2011-01" db="EMBL/GenBank/DDBJ databases">
        <title>The Non-contiguous Finished genome of Clostridium papyrosolvens.</title>
        <authorList>
            <person name="Lucas S."/>
            <person name="Copeland A."/>
            <person name="Lapidus A."/>
            <person name="Cheng J.-F."/>
            <person name="Goodwin L."/>
            <person name="Pitluck S."/>
            <person name="Misra M."/>
            <person name="Chertkov O."/>
            <person name="Detter J.C."/>
            <person name="Han C."/>
            <person name="Tapia R."/>
            <person name="Land M."/>
            <person name="Hauser L."/>
            <person name="Kyrpides N."/>
            <person name="Ivanova N."/>
            <person name="Pagani I."/>
            <person name="Mouttaki H."/>
            <person name="He Z."/>
            <person name="Zhou J."/>
            <person name="Hemme C.L."/>
            <person name="Woyke T."/>
        </authorList>
    </citation>
    <scope>NUCLEOTIDE SEQUENCE [LARGE SCALE GENOMIC DNA]</scope>
    <source>
        <strain evidence="5">DSM 2782</strain>
    </source>
</reference>
<dbReference type="Proteomes" id="UP000003860">
    <property type="component" value="Unassembled WGS sequence"/>
</dbReference>
<dbReference type="InterPro" id="IPR002509">
    <property type="entry name" value="NODB_dom"/>
</dbReference>
<comment type="caution">
    <text evidence="5">The sequence shown here is derived from an EMBL/GenBank/DDBJ whole genome shotgun (WGS) entry which is preliminary data.</text>
</comment>
<dbReference type="Pfam" id="PF01522">
    <property type="entry name" value="Polysacc_deac_1"/>
    <property type="match status" value="1"/>
</dbReference>
<evidence type="ECO:0000313" key="6">
    <source>
        <dbReference type="Proteomes" id="UP000003860"/>
    </source>
</evidence>
<dbReference type="PROSITE" id="PS51257">
    <property type="entry name" value="PROKAR_LIPOPROTEIN"/>
    <property type="match status" value="1"/>
</dbReference>
<dbReference type="GO" id="GO:0005975">
    <property type="term" value="P:carbohydrate metabolic process"/>
    <property type="evidence" value="ECO:0007669"/>
    <property type="project" value="InterPro"/>
</dbReference>
<protein>
    <submittedName>
        <fullName evidence="5">Polysaccharide deacetylase</fullName>
    </submittedName>
</protein>
<dbReference type="Gene3D" id="3.20.20.370">
    <property type="entry name" value="Glycoside hydrolase/deacetylase"/>
    <property type="match status" value="1"/>
</dbReference>
<dbReference type="InterPro" id="IPR051398">
    <property type="entry name" value="Polysacch_Deacetylase"/>
</dbReference>
<sequence length="372" mass="40665">MKKYIATVLALTITAAVATGCGVNKYYSGNKHANSTNSTPVTTATPSKAAVATQAQADNSQKPEPIKIDYNKVKPNEAGQIMVVMFHNFVETYPKGKNEYTTTFAEFESLLDELYQKNYRLVSLEDMLNNNIDVPAGCIPMVFTFDDGTAGQFNLVEQDGQLKANPKSAVGIMEAFNSKHPDFGLKGTFYVNLGAETFKGGGTVQDRLKYLIDKGFEIGNHTKSHVSLPGVKTAAKMLEEVGGNQKLMEEYVPGYKFKAFSLPFGNASKSLKDYVIQGNYQGTEYKHNSIVLVGANPSPSPVSPKFNPFAVPRVRSTGQEKVDCDLAWWLNAMEKGSSQYVSDGNEATVVVPESKKQNVDTAKLNGKQLITY</sequence>
<reference evidence="5" key="1">
    <citation type="submission" date="2009-07" db="EMBL/GenBank/DDBJ databases">
        <authorList>
            <consortium name="US DOE Joint Genome Institute (JGI-PGF)"/>
            <person name="Lucas S."/>
            <person name="Copeland A."/>
            <person name="Lapidus A."/>
            <person name="Glavina del Rio T."/>
            <person name="Tice H."/>
            <person name="Bruce D."/>
            <person name="Goodwin L."/>
            <person name="Pitluck S."/>
            <person name="Larimer F."/>
            <person name="Land M.L."/>
            <person name="Mouttaki H."/>
            <person name="He Z."/>
            <person name="Zhou J."/>
            <person name="Hemme C.L."/>
        </authorList>
    </citation>
    <scope>NUCLEOTIDE SEQUENCE [LARGE SCALE GENOMIC DNA]</scope>
    <source>
        <strain evidence="5">DSM 2782</strain>
    </source>
</reference>